<accession>A0A8J6QJS7</accession>
<sequence>MKTMEQLGDTKPLELWREGQNAYLQWLSVEDCPHHCPKQKQIWIGGYACQAEQDKARQYLH</sequence>
<evidence type="ECO:0000313" key="1">
    <source>
        <dbReference type="EMBL" id="MBD1389441.1"/>
    </source>
</evidence>
<keyword evidence="2" id="KW-1185">Reference proteome</keyword>
<evidence type="ECO:0000313" key="2">
    <source>
        <dbReference type="Proteomes" id="UP000638014"/>
    </source>
</evidence>
<gene>
    <name evidence="1" type="ORF">IC617_08380</name>
</gene>
<dbReference type="RefSeq" id="WP_191144548.1">
    <property type="nucleotide sequence ID" value="NZ_JACXAF010000009.1"/>
</dbReference>
<name>A0A8J6QJS7_9GAMM</name>
<comment type="caution">
    <text evidence="1">The sequence shown here is derived from an EMBL/GenBank/DDBJ whole genome shotgun (WGS) entry which is preliminary data.</text>
</comment>
<proteinExistence type="predicted"/>
<protein>
    <submittedName>
        <fullName evidence="1">Uncharacterized protein</fullName>
    </submittedName>
</protein>
<dbReference type="EMBL" id="JACXAF010000009">
    <property type="protein sequence ID" value="MBD1389441.1"/>
    <property type="molecule type" value="Genomic_DNA"/>
</dbReference>
<dbReference type="AlphaFoldDB" id="A0A8J6QJS7"/>
<dbReference type="Proteomes" id="UP000638014">
    <property type="component" value="Unassembled WGS sequence"/>
</dbReference>
<organism evidence="1 2">
    <name type="scientific">Neiella litorisoli</name>
    <dbReference type="NCBI Taxonomy" id="2771431"/>
    <lineage>
        <taxon>Bacteria</taxon>
        <taxon>Pseudomonadati</taxon>
        <taxon>Pseudomonadota</taxon>
        <taxon>Gammaproteobacteria</taxon>
        <taxon>Alteromonadales</taxon>
        <taxon>Echinimonadaceae</taxon>
        <taxon>Neiella</taxon>
    </lineage>
</organism>
<reference evidence="1" key="1">
    <citation type="submission" date="2020-09" db="EMBL/GenBank/DDBJ databases">
        <title>A novel bacterium of genus Neiella, isolated from South China Sea.</title>
        <authorList>
            <person name="Huang H."/>
            <person name="Mo K."/>
            <person name="Hu Y."/>
        </authorList>
    </citation>
    <scope>NUCLEOTIDE SEQUENCE</scope>
    <source>
        <strain evidence="1">HB171785</strain>
    </source>
</reference>